<dbReference type="Proteomes" id="UP000789342">
    <property type="component" value="Unassembled WGS sequence"/>
</dbReference>
<accession>A0A9N9H6C8</accession>
<gene>
    <name evidence="6" type="ORF">AMORRO_LOCUS10013</name>
</gene>
<keyword evidence="3 5" id="KW-1133">Transmembrane helix</keyword>
<dbReference type="PANTHER" id="PTHR14856:SF9">
    <property type="entry name" value="PQ-LOOP REPEAT-CONTAINING PROTEIN 1"/>
    <property type="match status" value="1"/>
</dbReference>
<dbReference type="AlphaFoldDB" id="A0A9N9H6C8"/>
<keyword evidence="7" id="KW-1185">Reference proteome</keyword>
<comment type="caution">
    <text evidence="6">The sequence shown here is derived from an EMBL/GenBank/DDBJ whole genome shotgun (WGS) entry which is preliminary data.</text>
</comment>
<proteinExistence type="predicted"/>
<evidence type="ECO:0000256" key="2">
    <source>
        <dbReference type="ARBA" id="ARBA00022692"/>
    </source>
</evidence>
<evidence type="ECO:0000256" key="1">
    <source>
        <dbReference type="ARBA" id="ARBA00004141"/>
    </source>
</evidence>
<comment type="subcellular location">
    <subcellularLocation>
        <location evidence="1">Membrane</location>
        <topology evidence="1">Multi-pass membrane protein</topology>
    </subcellularLocation>
</comment>
<evidence type="ECO:0000313" key="7">
    <source>
        <dbReference type="Proteomes" id="UP000789342"/>
    </source>
</evidence>
<dbReference type="EMBL" id="CAJVPV010010519">
    <property type="protein sequence ID" value="CAG8652107.1"/>
    <property type="molecule type" value="Genomic_DNA"/>
</dbReference>
<evidence type="ECO:0000256" key="5">
    <source>
        <dbReference type="SAM" id="Phobius"/>
    </source>
</evidence>
<evidence type="ECO:0000256" key="3">
    <source>
        <dbReference type="ARBA" id="ARBA00022989"/>
    </source>
</evidence>
<sequence length="121" mass="14411">SYASISGRRFDITLLYQSIAMISVQMWLLFECIRYRIPTSSINNRRRWFWNWHTFEPYMVCLASLVAMLSVTFYLFDNKTWYIELLGYLALGIESAVPMPQAWQNYKNKSVIGFRWARTSV</sequence>
<dbReference type="Pfam" id="PF04193">
    <property type="entry name" value="PQ-loop"/>
    <property type="match status" value="1"/>
</dbReference>
<dbReference type="GO" id="GO:0042147">
    <property type="term" value="P:retrograde transport, endosome to Golgi"/>
    <property type="evidence" value="ECO:0007669"/>
    <property type="project" value="TreeGrafter"/>
</dbReference>
<dbReference type="GO" id="GO:0045332">
    <property type="term" value="P:phospholipid translocation"/>
    <property type="evidence" value="ECO:0007669"/>
    <property type="project" value="TreeGrafter"/>
</dbReference>
<dbReference type="GO" id="GO:0016020">
    <property type="term" value="C:membrane"/>
    <property type="evidence" value="ECO:0007669"/>
    <property type="project" value="UniProtKB-SubCell"/>
</dbReference>
<dbReference type="GO" id="GO:0005768">
    <property type="term" value="C:endosome"/>
    <property type="evidence" value="ECO:0007669"/>
    <property type="project" value="TreeGrafter"/>
</dbReference>
<dbReference type="PANTHER" id="PTHR14856">
    <property type="entry name" value="PQ-LOOP REPEAT-CONTAINING PROTEIN 1-LIKE PROTEIN"/>
    <property type="match status" value="1"/>
</dbReference>
<feature type="transmembrane region" description="Helical" evidence="5">
    <location>
        <begin position="12"/>
        <end position="37"/>
    </location>
</feature>
<dbReference type="InterPro" id="IPR052241">
    <property type="entry name" value="SLC66/Scramblase_ANY1"/>
</dbReference>
<keyword evidence="4 5" id="KW-0472">Membrane</keyword>
<dbReference type="OrthoDB" id="292213at2759"/>
<dbReference type="GO" id="GO:0005829">
    <property type="term" value="C:cytosol"/>
    <property type="evidence" value="ECO:0007669"/>
    <property type="project" value="GOC"/>
</dbReference>
<evidence type="ECO:0000256" key="4">
    <source>
        <dbReference type="ARBA" id="ARBA00023136"/>
    </source>
</evidence>
<dbReference type="GO" id="GO:0005802">
    <property type="term" value="C:trans-Golgi network"/>
    <property type="evidence" value="ECO:0007669"/>
    <property type="project" value="TreeGrafter"/>
</dbReference>
<evidence type="ECO:0000313" key="6">
    <source>
        <dbReference type="EMBL" id="CAG8652107.1"/>
    </source>
</evidence>
<name>A0A9N9H6C8_9GLOM</name>
<feature type="transmembrane region" description="Helical" evidence="5">
    <location>
        <begin position="57"/>
        <end position="76"/>
    </location>
</feature>
<protein>
    <submittedName>
        <fullName evidence="6">7915_t:CDS:1</fullName>
    </submittedName>
</protein>
<organism evidence="6 7">
    <name type="scientific">Acaulospora morrowiae</name>
    <dbReference type="NCBI Taxonomy" id="94023"/>
    <lineage>
        <taxon>Eukaryota</taxon>
        <taxon>Fungi</taxon>
        <taxon>Fungi incertae sedis</taxon>
        <taxon>Mucoromycota</taxon>
        <taxon>Glomeromycotina</taxon>
        <taxon>Glomeromycetes</taxon>
        <taxon>Diversisporales</taxon>
        <taxon>Acaulosporaceae</taxon>
        <taxon>Acaulospora</taxon>
    </lineage>
</organism>
<feature type="non-terminal residue" evidence="6">
    <location>
        <position position="121"/>
    </location>
</feature>
<dbReference type="InterPro" id="IPR006603">
    <property type="entry name" value="PQ-loop_rpt"/>
</dbReference>
<reference evidence="6" key="1">
    <citation type="submission" date="2021-06" db="EMBL/GenBank/DDBJ databases">
        <authorList>
            <person name="Kallberg Y."/>
            <person name="Tangrot J."/>
            <person name="Rosling A."/>
        </authorList>
    </citation>
    <scope>NUCLEOTIDE SEQUENCE</scope>
    <source>
        <strain evidence="6">CL551</strain>
    </source>
</reference>
<keyword evidence="2 5" id="KW-0812">Transmembrane</keyword>